<dbReference type="Pfam" id="PF12708">
    <property type="entry name" value="Pect-lyase_RHGA_epim"/>
    <property type="match status" value="1"/>
</dbReference>
<feature type="domain" description="Rhamnogalacturonase A/B/Epimerase-like pectate lyase" evidence="1">
    <location>
        <begin position="390"/>
        <end position="458"/>
    </location>
</feature>
<dbReference type="SUPFAM" id="SSF51126">
    <property type="entry name" value="Pectin lyase-like"/>
    <property type="match status" value="1"/>
</dbReference>
<dbReference type="InterPro" id="IPR012334">
    <property type="entry name" value="Pectin_lyas_fold"/>
</dbReference>
<dbReference type="Proteomes" id="UP001057738">
    <property type="component" value="Chromosome"/>
</dbReference>
<gene>
    <name evidence="2" type="ORF">NRK68_03455</name>
</gene>
<proteinExistence type="predicted"/>
<accession>A0ABY5PSC6</accession>
<evidence type="ECO:0000313" key="2">
    <source>
        <dbReference type="EMBL" id="UUY46355.1"/>
    </source>
</evidence>
<keyword evidence="2" id="KW-0378">Hydrolase</keyword>
<sequence>MKQTLNLEWAPATGMAAGTALGWSVIADGTVSHPALTSTNLQTQMRRTRFASKSGANASAGLISSDALCWRGNAASLGGFVFAARFSMSSNVEKSRAFVGLSSSSSSLMSTEPSVASVDAFGIGFDSTDPSGGNWILIRKNASMRVKEALGATTIASASSGLSLPQETINVVSTSGFPPVGTISVTTSAGVETVYYAGVTATSFTKCTGGTGAMSAGGAVALASTQIAAGSAGQSLPLATTINVASTAGFASSGIVYVTTSNGNQVVTYTGTTGTSFMGCAGGTGTMSAGGMVTASAAWRNISDVYDLTISAAPYGTQIVVSLMNLSTGTVVLNNVAYSSSLPANTAFLYAHAEIGAAAAGASTRLELAGMSLVEKRGSSLGTLEPLGGWYDVTDYGATGDGQWDDTAAINAAIRAAKNLVTWNGDHTAGGRVYFPPGRYRCAGQILIDGSVSLQGAKGEGAYPAVTLLFDENLTVPQNGLVRVKMGTSRTGGKTGGFLTISDIAVVQGRTAARDKLMTVAGILINAPFVQLHNVMVSQIQGHGIEITSSVTDVPRIDRNADSWLLSGQIRLSSNVGHGLYTHGEDSSAGASVGLIDARGNGGYGVYEDSFLGNYYAAIHTIGNGIWHADAVVTPHGDKWLCDAAALIYMDDVPNGHNGPIPSSSKPIWQPNSEITRGELCIPTWSRNTWFLYRATHVDPTNNRTHPTLEPTWPKTIGAVVPDGGIEWTCWRELGGAVSNGARSTSPGTLLSNNLTEYGSIYTEGDQNQVYLATPARVPESSPYRLDARSAPPKRASATNMPIEIQNPYAVGNHLDATKSHTFVGLGRWAFGNRTPVGIDPDVIFRWGANKLPSTPNDDAGVWLGDFLEHEFRYRGKVADGIYRYEQRWRTELDKAPGFQTWHSYQINGTRGAQLQPAAFIVPSLWIGNQMGPTHETRIGAVHSQAGKPYFANASLAGRGYFPSGSILFNKDYPTNGPIGWIAKEDCGVRMAGAQGLFQASRHFWAGLVCGVTDGGVWVALNQGRDPNASQTTFLALTSTPGATYSTGAINWKCVGTSSGNPNSWEDLGPTTSATSWSHVGNARRKEYENIANIQTSAATVTSLFTWAIPDEAVSTITAEVEAIKTDGSATASYIRRVRVKRDGGAVTVGTVDTTWTDEEAAFAGCDVTIDNIGSTGRVRVTGIAATPIDWSCKVRRSETTHTT</sequence>
<evidence type="ECO:0000259" key="1">
    <source>
        <dbReference type="Pfam" id="PF12708"/>
    </source>
</evidence>
<dbReference type="GeneID" id="95572497"/>
<dbReference type="InterPro" id="IPR024535">
    <property type="entry name" value="RHGA/B-epi-like_pectate_lyase"/>
</dbReference>
<dbReference type="Gene3D" id="2.160.20.10">
    <property type="entry name" value="Single-stranded right-handed beta-helix, Pectin lyase-like"/>
    <property type="match status" value="1"/>
</dbReference>
<protein>
    <submittedName>
        <fullName evidence="2">Glycoside hydrolase family 55 protein</fullName>
    </submittedName>
</protein>
<dbReference type="RefSeq" id="WP_257854873.1">
    <property type="nucleotide sequence ID" value="NZ_CP102514.1"/>
</dbReference>
<dbReference type="InterPro" id="IPR011050">
    <property type="entry name" value="Pectin_lyase_fold/virulence"/>
</dbReference>
<organism evidence="2 3">
    <name type="scientific">Streptomyces yangpuensis</name>
    <dbReference type="NCBI Taxonomy" id="1648182"/>
    <lineage>
        <taxon>Bacteria</taxon>
        <taxon>Bacillati</taxon>
        <taxon>Actinomycetota</taxon>
        <taxon>Actinomycetes</taxon>
        <taxon>Kitasatosporales</taxon>
        <taxon>Streptomycetaceae</taxon>
        <taxon>Streptomyces</taxon>
    </lineage>
</organism>
<dbReference type="EMBL" id="CP102514">
    <property type="protein sequence ID" value="UUY46355.1"/>
    <property type="molecule type" value="Genomic_DNA"/>
</dbReference>
<name>A0ABY5PSC6_9ACTN</name>
<reference evidence="2" key="1">
    <citation type="submission" date="2022-08" db="EMBL/GenBank/DDBJ databases">
        <authorList>
            <person name="Tian L."/>
        </authorList>
    </citation>
    <scope>NUCLEOTIDE SEQUENCE</scope>
    <source>
        <strain evidence="2">CM253</strain>
    </source>
</reference>
<dbReference type="GO" id="GO:0016787">
    <property type="term" value="F:hydrolase activity"/>
    <property type="evidence" value="ECO:0007669"/>
    <property type="project" value="UniProtKB-KW"/>
</dbReference>
<evidence type="ECO:0000313" key="3">
    <source>
        <dbReference type="Proteomes" id="UP001057738"/>
    </source>
</evidence>
<keyword evidence="3" id="KW-1185">Reference proteome</keyword>